<proteinExistence type="predicted"/>
<dbReference type="RefSeq" id="WP_156340747.1">
    <property type="nucleotide sequence ID" value="NZ_CYHA01000002.1"/>
</dbReference>
<evidence type="ECO:0000313" key="2">
    <source>
        <dbReference type="Proteomes" id="UP000243535"/>
    </source>
</evidence>
<dbReference type="EMBL" id="CYHA01000002">
    <property type="protein sequence ID" value="CUA82106.1"/>
    <property type="molecule type" value="Genomic_DNA"/>
</dbReference>
<dbReference type="Proteomes" id="UP000243535">
    <property type="component" value="Unassembled WGS sequence"/>
</dbReference>
<dbReference type="AlphaFoldDB" id="A0A0K6GTS1"/>
<gene>
    <name evidence="1" type="ORF">Ga0061063_0961</name>
</gene>
<evidence type="ECO:0000313" key="1">
    <source>
        <dbReference type="EMBL" id="CUA82106.1"/>
    </source>
</evidence>
<reference evidence="2" key="1">
    <citation type="submission" date="2015-08" db="EMBL/GenBank/DDBJ databases">
        <authorList>
            <person name="Varghese N."/>
        </authorList>
    </citation>
    <scope>NUCLEOTIDE SEQUENCE [LARGE SCALE GENOMIC DNA]</scope>
    <source>
        <strain evidence="2">DSM 17901</strain>
    </source>
</reference>
<organism evidence="1 2">
    <name type="scientific">Gulbenkiania indica</name>
    <dbReference type="NCBI Taxonomy" id="375574"/>
    <lineage>
        <taxon>Bacteria</taxon>
        <taxon>Pseudomonadati</taxon>
        <taxon>Pseudomonadota</taxon>
        <taxon>Betaproteobacteria</taxon>
        <taxon>Neisseriales</taxon>
        <taxon>Chromobacteriaceae</taxon>
        <taxon>Gulbenkiania</taxon>
    </lineage>
</organism>
<accession>A0A0K6GTS1</accession>
<protein>
    <submittedName>
        <fullName evidence="1">Uncharacterized protein</fullName>
    </submittedName>
</protein>
<sequence length="56" mass="6170">MPTIISNLLLRKLASFPNKSEAIAYARQKLAEGVSGVNVVPRGSVYEVNRPVRVLF</sequence>
<dbReference type="STRING" id="375574.GCA_001418035_00753"/>
<name>A0A0K6GTS1_9NEIS</name>
<keyword evidence="2" id="KW-1185">Reference proteome</keyword>